<evidence type="ECO:0000313" key="4">
    <source>
        <dbReference type="Proteomes" id="UP001458946"/>
    </source>
</evidence>
<evidence type="ECO:0000259" key="2">
    <source>
        <dbReference type="Pfam" id="PF03713"/>
    </source>
</evidence>
<feature type="domain" description="DUF305" evidence="2">
    <location>
        <begin position="22"/>
        <end position="108"/>
    </location>
</feature>
<dbReference type="InterPro" id="IPR005183">
    <property type="entry name" value="DUF305_CopM-like"/>
</dbReference>
<dbReference type="RefSeq" id="WP_353542694.1">
    <property type="nucleotide sequence ID" value="NZ_BAABRN010000028.1"/>
</dbReference>
<protein>
    <recommendedName>
        <fullName evidence="2">DUF305 domain-containing protein</fullName>
    </recommendedName>
</protein>
<dbReference type="Proteomes" id="UP001458946">
    <property type="component" value="Unassembled WGS sequence"/>
</dbReference>
<reference evidence="3 4" key="1">
    <citation type="submission" date="2024-02" db="EMBL/GenBank/DDBJ databases">
        <title>Deinococcus xinjiangensis NBRC 107630.</title>
        <authorList>
            <person name="Ichikawa N."/>
            <person name="Katano-Makiyama Y."/>
            <person name="Hidaka K."/>
        </authorList>
    </citation>
    <scope>NUCLEOTIDE SEQUENCE [LARGE SCALE GENOMIC DNA]</scope>
    <source>
        <strain evidence="3 4">NBRC 107630</strain>
    </source>
</reference>
<dbReference type="PANTHER" id="PTHR36933">
    <property type="entry name" value="SLL0788 PROTEIN"/>
    <property type="match status" value="1"/>
</dbReference>
<comment type="caution">
    <text evidence="3">The sequence shown here is derived from an EMBL/GenBank/DDBJ whole genome shotgun (WGS) entry which is preliminary data.</text>
</comment>
<proteinExistence type="predicted"/>
<dbReference type="PANTHER" id="PTHR36933:SF1">
    <property type="entry name" value="SLL0788 PROTEIN"/>
    <property type="match status" value="1"/>
</dbReference>
<name>A0ABP9VBW0_9DEIO</name>
<feature type="signal peptide" evidence="1">
    <location>
        <begin position="1"/>
        <end position="23"/>
    </location>
</feature>
<dbReference type="Gene3D" id="1.20.1260.10">
    <property type="match status" value="2"/>
</dbReference>
<feature type="domain" description="DUF305" evidence="2">
    <location>
        <begin position="140"/>
        <end position="195"/>
    </location>
</feature>
<evidence type="ECO:0000256" key="1">
    <source>
        <dbReference type="SAM" id="SignalP"/>
    </source>
</evidence>
<evidence type="ECO:0000313" key="3">
    <source>
        <dbReference type="EMBL" id="GAA5502727.1"/>
    </source>
</evidence>
<accession>A0ABP9VBW0</accession>
<feature type="chain" id="PRO_5046257603" description="DUF305 domain-containing protein" evidence="1">
    <location>
        <begin position="24"/>
        <end position="197"/>
    </location>
</feature>
<keyword evidence="1" id="KW-0732">Signal</keyword>
<dbReference type="InterPro" id="IPR012347">
    <property type="entry name" value="Ferritin-like"/>
</dbReference>
<dbReference type="EMBL" id="BAABRN010000028">
    <property type="protein sequence ID" value="GAA5502727.1"/>
    <property type="molecule type" value="Genomic_DNA"/>
</dbReference>
<dbReference type="Pfam" id="PF03713">
    <property type="entry name" value="DUF305"/>
    <property type="match status" value="2"/>
</dbReference>
<sequence>MKRLTTLLITATFSFLLPSLAQAQGMAGMDHSNMNMSQMPAMDMTSLKQLKGKAFDRAFLSAMIPHHQAAVDMAKAVLPVSKDATVKAWANAVIKDQNREINQMNTWLKTYGGTDTNMAKMMAGSMQGMTSMVKSSKTPDVAFVQGMIPHHASAVDMANLALQQGASANVLKIARDIVKAQAQEMYDYRLWLSKRGL</sequence>
<gene>
    <name evidence="3" type="ORF">Dxin01_02471</name>
</gene>
<keyword evidence="4" id="KW-1185">Reference proteome</keyword>
<organism evidence="3 4">
    <name type="scientific">Deinococcus xinjiangensis</name>
    <dbReference type="NCBI Taxonomy" id="457454"/>
    <lineage>
        <taxon>Bacteria</taxon>
        <taxon>Thermotogati</taxon>
        <taxon>Deinococcota</taxon>
        <taxon>Deinococci</taxon>
        <taxon>Deinococcales</taxon>
        <taxon>Deinococcaceae</taxon>
        <taxon>Deinococcus</taxon>
    </lineage>
</organism>